<dbReference type="InterPro" id="IPR007484">
    <property type="entry name" value="Peptidase_M28"/>
</dbReference>
<keyword evidence="2" id="KW-0732">Signal</keyword>
<gene>
    <name evidence="4" type="ORF">LzC2_35290</name>
</gene>
<protein>
    <recommendedName>
        <fullName evidence="3">PDZ domain-containing protein</fullName>
    </recommendedName>
</protein>
<proteinExistence type="predicted"/>
<dbReference type="Pfam" id="PF02225">
    <property type="entry name" value="PA"/>
    <property type="match status" value="1"/>
</dbReference>
<dbReference type="PROSITE" id="PS50106">
    <property type="entry name" value="PDZ"/>
    <property type="match status" value="1"/>
</dbReference>
<dbReference type="SMART" id="SM00228">
    <property type="entry name" value="PDZ"/>
    <property type="match status" value="1"/>
</dbReference>
<dbReference type="SUPFAM" id="SSF53187">
    <property type="entry name" value="Zn-dependent exopeptidases"/>
    <property type="match status" value="1"/>
</dbReference>
<dbReference type="InterPro" id="IPR045175">
    <property type="entry name" value="M28_fam"/>
</dbReference>
<evidence type="ECO:0000313" key="4">
    <source>
        <dbReference type="EMBL" id="NNJ27426.1"/>
    </source>
</evidence>
<evidence type="ECO:0000259" key="3">
    <source>
        <dbReference type="PROSITE" id="PS50106"/>
    </source>
</evidence>
<dbReference type="Pfam" id="PF04389">
    <property type="entry name" value="Peptidase_M28"/>
    <property type="match status" value="1"/>
</dbReference>
<dbReference type="Gene3D" id="2.30.42.10">
    <property type="match status" value="1"/>
</dbReference>
<dbReference type="PANTHER" id="PTHR12147">
    <property type="entry name" value="METALLOPEPTIDASE M28 FAMILY MEMBER"/>
    <property type="match status" value="1"/>
</dbReference>
<dbReference type="EMBL" id="WTPX01000152">
    <property type="protein sequence ID" value="NNJ27426.1"/>
    <property type="molecule type" value="Genomic_DNA"/>
</dbReference>
<dbReference type="PANTHER" id="PTHR12147:SF26">
    <property type="entry name" value="PEPTIDASE M28 DOMAIN-CONTAINING PROTEIN"/>
    <property type="match status" value="1"/>
</dbReference>
<dbReference type="InterPro" id="IPR046450">
    <property type="entry name" value="PA_dom_sf"/>
</dbReference>
<reference evidence="4 5" key="1">
    <citation type="journal article" date="2020" name="Syst. Appl. Microbiol.">
        <title>Alienimonas chondri sp. nov., a novel planctomycete isolated from the biofilm of the red alga Chondrus crispus.</title>
        <authorList>
            <person name="Vitorino I."/>
            <person name="Albuquerque L."/>
            <person name="Wiegand S."/>
            <person name="Kallscheuer N."/>
            <person name="da Costa M.S."/>
            <person name="Lobo-da-Cunha A."/>
            <person name="Jogler C."/>
            <person name="Lage O.M."/>
        </authorList>
    </citation>
    <scope>NUCLEOTIDE SEQUENCE [LARGE SCALE GENOMIC DNA]</scope>
    <source>
        <strain evidence="4 5">LzC2</strain>
    </source>
</reference>
<sequence length="627" mass="65554">MPLRFVPLALLLCAAPYASPVAAQDDPVAALPGTATERITADLRKLASEEFEGRGPETEGLKKAADLIRAQMKASGLSGAATDGGYFQPFDITLGTAPEPGETTATLTPPSGAARSLVIGEEIQPLAYGSSGQVEAELVFAGYGITAPKLGYDDFAGLDVRGKIAVVLRREPRQDDAESPFEGTKTSQFAYIRSKLKAAEDAGAAAVLLVNDSKTLAEDGDVLSDAGAFGGPAFKLPFGQITRKLADELLAAHPIESQSGLKFASVEALEKGIDAALAPIGGTMGQTMDLNFKFEPKTADVYNVVGVLEGEGPLADETVVLGAHYDHLGYGGVGSRSPGSNEVHNGADDNGSGTSLLLELIRRYGARAAAGDKPARRMVFIAFSGEERGLLGSVHYVTKEPLFPLETTRAMVNFDMVGRYGDNAFQLHGMSSSPQFPALVDAAAAKTGVLVDRVDGVLAASDHWDFIKVKIPAFHFFTGLHDVYHKPEDDVETVNLKGIAELADFAERLTDSIVDGPDPLEFTEPPMSRIDGRKQKAGRPILGVVPKDLPAQGGGVAIDQLAPDGPAMKAGFRVGDVVTAFAGVPVADAVGLSAALGDAKAGQTVEVTVDRDGEPQTLTVTLGSAEE</sequence>
<organism evidence="4 5">
    <name type="scientific">Alienimonas chondri</name>
    <dbReference type="NCBI Taxonomy" id="2681879"/>
    <lineage>
        <taxon>Bacteria</taxon>
        <taxon>Pseudomonadati</taxon>
        <taxon>Planctomycetota</taxon>
        <taxon>Planctomycetia</taxon>
        <taxon>Planctomycetales</taxon>
        <taxon>Planctomycetaceae</taxon>
        <taxon>Alienimonas</taxon>
    </lineage>
</organism>
<dbReference type="SUPFAM" id="SSF50156">
    <property type="entry name" value="PDZ domain-like"/>
    <property type="match status" value="1"/>
</dbReference>
<keyword evidence="5" id="KW-1185">Reference proteome</keyword>
<evidence type="ECO:0000313" key="5">
    <source>
        <dbReference type="Proteomes" id="UP000609651"/>
    </source>
</evidence>
<dbReference type="InterPro" id="IPR003137">
    <property type="entry name" value="PA_domain"/>
</dbReference>
<dbReference type="Pfam" id="PF13180">
    <property type="entry name" value="PDZ_2"/>
    <property type="match status" value="1"/>
</dbReference>
<dbReference type="InterPro" id="IPR036034">
    <property type="entry name" value="PDZ_sf"/>
</dbReference>
<feature type="region of interest" description="Disordered" evidence="1">
    <location>
        <begin position="91"/>
        <end position="110"/>
    </location>
</feature>
<dbReference type="Gene3D" id="3.40.630.10">
    <property type="entry name" value="Zn peptidases"/>
    <property type="match status" value="1"/>
</dbReference>
<dbReference type="InterPro" id="IPR001478">
    <property type="entry name" value="PDZ"/>
</dbReference>
<evidence type="ECO:0000256" key="2">
    <source>
        <dbReference type="SAM" id="SignalP"/>
    </source>
</evidence>
<feature type="signal peptide" evidence="2">
    <location>
        <begin position="1"/>
        <end position="23"/>
    </location>
</feature>
<accession>A0ABX1VIZ7</accession>
<name>A0ABX1VIZ7_9PLAN</name>
<dbReference type="SUPFAM" id="SSF52025">
    <property type="entry name" value="PA domain"/>
    <property type="match status" value="1"/>
</dbReference>
<comment type="caution">
    <text evidence="4">The sequence shown here is derived from an EMBL/GenBank/DDBJ whole genome shotgun (WGS) entry which is preliminary data.</text>
</comment>
<dbReference type="Gene3D" id="3.50.30.30">
    <property type="match status" value="1"/>
</dbReference>
<evidence type="ECO:0000256" key="1">
    <source>
        <dbReference type="SAM" id="MobiDB-lite"/>
    </source>
</evidence>
<feature type="domain" description="PDZ" evidence="3">
    <location>
        <begin position="529"/>
        <end position="613"/>
    </location>
</feature>
<dbReference type="Proteomes" id="UP000609651">
    <property type="component" value="Unassembled WGS sequence"/>
</dbReference>
<feature type="chain" id="PRO_5046678881" description="PDZ domain-containing protein" evidence="2">
    <location>
        <begin position="24"/>
        <end position="627"/>
    </location>
</feature>